<name>A0A915CR93_9BILA</name>
<evidence type="ECO:0000256" key="1">
    <source>
        <dbReference type="SAM" id="MobiDB-lite"/>
    </source>
</evidence>
<organism evidence="2 3">
    <name type="scientific">Ditylenchus dipsaci</name>
    <dbReference type="NCBI Taxonomy" id="166011"/>
    <lineage>
        <taxon>Eukaryota</taxon>
        <taxon>Metazoa</taxon>
        <taxon>Ecdysozoa</taxon>
        <taxon>Nematoda</taxon>
        <taxon>Chromadorea</taxon>
        <taxon>Rhabditida</taxon>
        <taxon>Tylenchina</taxon>
        <taxon>Tylenchomorpha</taxon>
        <taxon>Sphaerularioidea</taxon>
        <taxon>Anguinidae</taxon>
        <taxon>Anguininae</taxon>
        <taxon>Ditylenchus</taxon>
    </lineage>
</organism>
<evidence type="ECO:0000313" key="3">
    <source>
        <dbReference type="WBParaSite" id="jg11641"/>
    </source>
</evidence>
<keyword evidence="2" id="KW-1185">Reference proteome</keyword>
<dbReference type="WBParaSite" id="jg11641">
    <property type="protein sequence ID" value="jg11641"/>
    <property type="gene ID" value="jg11641"/>
</dbReference>
<reference evidence="3" key="1">
    <citation type="submission" date="2022-11" db="UniProtKB">
        <authorList>
            <consortium name="WormBaseParasite"/>
        </authorList>
    </citation>
    <scope>IDENTIFICATION</scope>
</reference>
<dbReference type="Proteomes" id="UP000887574">
    <property type="component" value="Unplaced"/>
</dbReference>
<protein>
    <submittedName>
        <fullName evidence="3">Uncharacterized protein</fullName>
    </submittedName>
</protein>
<feature type="region of interest" description="Disordered" evidence="1">
    <location>
        <begin position="1"/>
        <end position="20"/>
    </location>
</feature>
<sequence length="521" mass="58435">MEINNSCSDSLADSVVSDSNDSSKQLMRGIIVSTFECGEVAAIIFYDSSVTIADGVLECRDEEGTGGIYFTNFISENMVITVAILSTKMRRKIWTADFGIVSSVHKNKNLRRRVKVAVANVPFDAKLTWKIELGSKKDPSRLSLVSRAPWNAGFKPEPLVKEQPAGKEDLDFSVLAVTEHWKVEKNLSCFVFDSDLMYCHSQHEYILIALPSNKDIKCGSSVLADVFWCGWNGFYVAVQIKPESSVNVLKYHKKAKIFSVEIEGLLYGLYKSTQLGLVSDPLCMLQRLQFSKSFSVWVKHSNNPNVYPVFSIVGLVNESDCEAPKVGLISKLTGFIKDIYGCVHAPMYPSLRFYFKADAVGNFTVGRFIKFDAEFDEETGFFWITSAKLNLQPMRLMVGVLGNGAFVFRASFAAAIGNLVRNEDIGFVEDKYRQLKGNVNADTFWFMFKQKGSLVVPMSLLSPKDAKKVEKVENAVHCLPLDLDRKNHNQFQTYQIAERGFTPETYDEMGQFLNASLSVPF</sequence>
<proteinExistence type="predicted"/>
<evidence type="ECO:0000313" key="2">
    <source>
        <dbReference type="Proteomes" id="UP000887574"/>
    </source>
</evidence>
<accession>A0A915CR93</accession>
<dbReference type="AlphaFoldDB" id="A0A915CR93"/>